<accession>A0A5E8HGK7</accession>
<dbReference type="PANTHER" id="PTHR36513:SF1">
    <property type="entry name" value="TRANSMEMBRANE PROTEIN"/>
    <property type="match status" value="1"/>
</dbReference>
<dbReference type="InterPro" id="IPR010297">
    <property type="entry name" value="DUF900_hydrolase"/>
</dbReference>
<keyword evidence="2" id="KW-0378">Hydrolase</keyword>
<dbReference type="Pfam" id="PF05990">
    <property type="entry name" value="DUF900"/>
    <property type="match status" value="1"/>
</dbReference>
<evidence type="ECO:0000313" key="2">
    <source>
        <dbReference type="EMBL" id="EOQ90405.1"/>
    </source>
</evidence>
<dbReference type="EMBL" id="AOGX02000008">
    <property type="protein sequence ID" value="EOQ90405.1"/>
    <property type="molecule type" value="Genomic_DNA"/>
</dbReference>
<gene>
    <name evidence="2" type="ORF">LEP1GSC202_3708</name>
</gene>
<proteinExistence type="predicted"/>
<name>A0A5E8HGK7_9LEPT</name>
<protein>
    <submittedName>
        <fullName evidence="2">Alpha/beta hydrolase, PF05990 family</fullName>
    </submittedName>
</protein>
<dbReference type="STRING" id="1249483.LEP1GSC202_3708"/>
<keyword evidence="1" id="KW-1133">Transmembrane helix</keyword>
<organism evidence="2 3">
    <name type="scientific">Leptospira yanagawae serovar Saopaulo str. Sao Paulo = ATCC 700523</name>
    <dbReference type="NCBI Taxonomy" id="1249483"/>
    <lineage>
        <taxon>Bacteria</taxon>
        <taxon>Pseudomonadati</taxon>
        <taxon>Spirochaetota</taxon>
        <taxon>Spirochaetia</taxon>
        <taxon>Leptospirales</taxon>
        <taxon>Leptospiraceae</taxon>
        <taxon>Leptospira</taxon>
    </lineage>
</organism>
<comment type="caution">
    <text evidence="2">The sequence shown here is derived from an EMBL/GenBank/DDBJ whole genome shotgun (WGS) entry which is preliminary data.</text>
</comment>
<dbReference type="PANTHER" id="PTHR36513">
    <property type="entry name" value="ABC TRANSMEMBRANE TYPE-1 DOMAIN-CONTAINING PROTEIN"/>
    <property type="match status" value="1"/>
</dbReference>
<reference evidence="2 3" key="1">
    <citation type="submission" date="2013-04" db="EMBL/GenBank/DDBJ databases">
        <authorList>
            <person name="Harkins D.M."/>
            <person name="Durkin A.S."/>
            <person name="Brinkac L.M."/>
            <person name="Haft D.H."/>
            <person name="Selengut J.D."/>
            <person name="Sanka R."/>
            <person name="DePew J."/>
            <person name="Purushe J."/>
            <person name="Hartskeerl R.A."/>
            <person name="Ahmed A."/>
            <person name="van der Linden H."/>
            <person name="Goris M.G.A."/>
            <person name="Vinetz J.M."/>
            <person name="Sutton G.G."/>
            <person name="Nierman W.C."/>
            <person name="Fouts D.E."/>
        </authorList>
    </citation>
    <scope>NUCLEOTIDE SEQUENCE [LARGE SCALE GENOMIC DNA]</scope>
    <source>
        <strain evidence="2 3">Sao Paulo</strain>
    </source>
</reference>
<evidence type="ECO:0000313" key="3">
    <source>
        <dbReference type="Proteomes" id="UP000013996"/>
    </source>
</evidence>
<evidence type="ECO:0000256" key="1">
    <source>
        <dbReference type="SAM" id="Phobius"/>
    </source>
</evidence>
<dbReference type="GO" id="GO:0016787">
    <property type="term" value="F:hydrolase activity"/>
    <property type="evidence" value="ECO:0007669"/>
    <property type="project" value="UniProtKB-KW"/>
</dbReference>
<feature type="transmembrane region" description="Helical" evidence="1">
    <location>
        <begin position="47"/>
        <end position="67"/>
    </location>
</feature>
<dbReference type="AlphaFoldDB" id="A0A5E8HGK7"/>
<keyword evidence="1" id="KW-0472">Membrane</keyword>
<dbReference type="Proteomes" id="UP000013996">
    <property type="component" value="Unassembled WGS sequence"/>
</dbReference>
<keyword evidence="1" id="KW-0812">Transmembrane</keyword>
<sequence>MKYKPFQIKTISETTDCPSTSQLGNHPTKHSHSVFSYTAVKSVSKRFFLVSILFFVSLVTACVPTKIGEQINKRITDPFDETKNLNVHFVTTRREMGAKDRCEGNSFGFITDINPHYGICIVNVPAKHVIGDISLDNNQDKHTFFQFKGRVNTDEKEFLSKIKSSGSEEVLVFVHGFNVNFDEAVLRAGQIKYDLKFPGEVVVYSWPAGADAGLLGQVMVKSTYDLNFTEAKINREPFANFLKEITTTGKKIQLVVHSMGHQVVLPSIASLAKSGKSKFISELILNAPDFDKNEFELLLSDLTKSSERITLYCSPGDNALIASQKVNGAPRAGMCFKYSGVDVINVNEVDDPVLGVGGLGHGYYSSRPILTDIYQVLLGVSVDKRLFIRKSGPKNGENFVLRK</sequence>